<evidence type="ECO:0000256" key="1">
    <source>
        <dbReference type="SAM" id="SignalP"/>
    </source>
</evidence>
<reference evidence="2 3" key="1">
    <citation type="submission" date="2022-08" db="EMBL/GenBank/DDBJ databases">
        <title>Myroides zhujiangensis sp. nov., a novel bacterium isolated from sediment in the Pearl River Estuary.</title>
        <authorList>
            <person name="Cui L."/>
        </authorList>
    </citation>
    <scope>NUCLEOTIDE SEQUENCE [LARGE SCALE GENOMIC DNA]</scope>
    <source>
        <strain evidence="2 3">SCSIO 72103</strain>
    </source>
</reference>
<keyword evidence="1" id="KW-0732">Signal</keyword>
<dbReference type="EMBL" id="CP102382">
    <property type="protein sequence ID" value="UUV22488.1"/>
    <property type="molecule type" value="Genomic_DNA"/>
</dbReference>
<name>A0ABY5NVG2_9FLAO</name>
<dbReference type="Proteomes" id="UP001317001">
    <property type="component" value="Chromosome"/>
</dbReference>
<dbReference type="RefSeq" id="WP_257500405.1">
    <property type="nucleotide sequence ID" value="NZ_CP102382.1"/>
</dbReference>
<feature type="signal peptide" evidence="1">
    <location>
        <begin position="1"/>
        <end position="20"/>
    </location>
</feature>
<proteinExistence type="predicted"/>
<organism evidence="2 3">
    <name type="scientific">Paenimyroides aestuarii</name>
    <dbReference type="NCBI Taxonomy" id="2968490"/>
    <lineage>
        <taxon>Bacteria</taxon>
        <taxon>Pseudomonadati</taxon>
        <taxon>Bacteroidota</taxon>
        <taxon>Flavobacteriia</taxon>
        <taxon>Flavobacteriales</taxon>
        <taxon>Flavobacteriaceae</taxon>
        <taxon>Paenimyroides</taxon>
    </lineage>
</organism>
<sequence length="181" mass="20701">MKNFFLFLILITLISSCCTNKDTITYNFTTEEKAFLPYQAQTVIKWQNNNGDTFSGTTSDKTVSVKEISDYDCKSFESEEINIFVTINNEHYSISFEKRGPNNINLNISQSVNGIPKRGFGVDVSHFGFTTIEFNNETFNDAIKLTAYGDEDVYLGTLIYSKTNGIEFILFEDGTWYKRVE</sequence>
<evidence type="ECO:0000313" key="2">
    <source>
        <dbReference type="EMBL" id="UUV22488.1"/>
    </source>
</evidence>
<dbReference type="PROSITE" id="PS51257">
    <property type="entry name" value="PROKAR_LIPOPROTEIN"/>
    <property type="match status" value="1"/>
</dbReference>
<gene>
    <name evidence="2" type="ORF">NPX36_05460</name>
</gene>
<protein>
    <submittedName>
        <fullName evidence="2">Uncharacterized protein</fullName>
    </submittedName>
</protein>
<accession>A0ABY5NVG2</accession>
<feature type="chain" id="PRO_5046958390" evidence="1">
    <location>
        <begin position="21"/>
        <end position="181"/>
    </location>
</feature>
<evidence type="ECO:0000313" key="3">
    <source>
        <dbReference type="Proteomes" id="UP001317001"/>
    </source>
</evidence>
<keyword evidence="3" id="KW-1185">Reference proteome</keyword>